<dbReference type="Proteomes" id="UP000186168">
    <property type="component" value="Unassembled WGS sequence"/>
</dbReference>
<evidence type="ECO:0000313" key="3">
    <source>
        <dbReference type="EMBL" id="OMI37413.1"/>
    </source>
</evidence>
<evidence type="ECO:0000313" key="4">
    <source>
        <dbReference type="Proteomes" id="UP000186168"/>
    </source>
</evidence>
<dbReference type="AlphaFoldDB" id="A0A1R1SGM8"/>
<feature type="domain" description="Barstar (barnase inhibitor)" evidence="2">
    <location>
        <begin position="15"/>
        <end position="111"/>
    </location>
</feature>
<dbReference type="InterPro" id="IPR000468">
    <property type="entry name" value="Barstar"/>
</dbReference>
<sequence length="112" mass="12259">MTGAKPAPPPGPRRHTAALHLDGVRDKAGFLDRCARDLGFPAWFGRNWDALADCLGDLSWWGRPAEGFVLRVHGWEAFRTAAPEAAATAAEVFAEATARWAERGTPLTVRYE</sequence>
<dbReference type="InterPro" id="IPR035905">
    <property type="entry name" value="Barstar-like_sf"/>
</dbReference>
<evidence type="ECO:0000256" key="1">
    <source>
        <dbReference type="ARBA" id="ARBA00006845"/>
    </source>
</evidence>
<evidence type="ECO:0000259" key="2">
    <source>
        <dbReference type="Pfam" id="PF01337"/>
    </source>
</evidence>
<proteinExistence type="inferred from homology"/>
<dbReference type="EMBL" id="ASQP01000293">
    <property type="protein sequence ID" value="OMI37413.1"/>
    <property type="molecule type" value="Genomic_DNA"/>
</dbReference>
<name>A0A1R1SGM8_9ACTN</name>
<keyword evidence="4" id="KW-1185">Reference proteome</keyword>
<comment type="similarity">
    <text evidence="1">Belongs to the barstar family.</text>
</comment>
<dbReference type="SUPFAM" id="SSF52038">
    <property type="entry name" value="Barstar-related"/>
    <property type="match status" value="1"/>
</dbReference>
<protein>
    <recommendedName>
        <fullName evidence="2">Barstar (barnase inhibitor) domain-containing protein</fullName>
    </recommendedName>
</protein>
<dbReference type="Gene3D" id="3.30.370.10">
    <property type="entry name" value="Barstar-like"/>
    <property type="match status" value="1"/>
</dbReference>
<dbReference type="RefSeq" id="WP_065958224.1">
    <property type="nucleotide sequence ID" value="NZ_ASQP01000293.1"/>
</dbReference>
<dbReference type="CDD" id="cd05141">
    <property type="entry name" value="Barstar_evA4336-like"/>
    <property type="match status" value="1"/>
</dbReference>
<accession>A0A1R1SGM8</accession>
<dbReference type="Pfam" id="PF01337">
    <property type="entry name" value="Barstar"/>
    <property type="match status" value="1"/>
</dbReference>
<dbReference type="STRING" id="67365.GCA_001704635_01226"/>
<gene>
    <name evidence="3" type="ORF">SPAR_21245</name>
</gene>
<organism evidence="3 4">
    <name type="scientific">Streptomyces sparsogenes DSM 40356</name>
    <dbReference type="NCBI Taxonomy" id="1331668"/>
    <lineage>
        <taxon>Bacteria</taxon>
        <taxon>Bacillati</taxon>
        <taxon>Actinomycetota</taxon>
        <taxon>Actinomycetes</taxon>
        <taxon>Kitasatosporales</taxon>
        <taxon>Streptomycetaceae</taxon>
        <taxon>Streptomyces</taxon>
    </lineage>
</organism>
<comment type="caution">
    <text evidence="3">The sequence shown here is derived from an EMBL/GenBank/DDBJ whole genome shotgun (WGS) entry which is preliminary data.</text>
</comment>
<reference evidence="3 4" key="1">
    <citation type="submission" date="2013-05" db="EMBL/GenBank/DDBJ databases">
        <title>Genome sequence of Streptomyces sparsogenes DSM 40356.</title>
        <authorList>
            <person name="Coyne S."/>
            <person name="Seebeck F.P."/>
        </authorList>
    </citation>
    <scope>NUCLEOTIDE SEQUENCE [LARGE SCALE GENOMIC DNA]</scope>
    <source>
        <strain evidence="3 4">DSM 40356</strain>
    </source>
</reference>
<dbReference type="GeneID" id="96741366"/>